<dbReference type="PANTHER" id="PTHR43418">
    <property type="entry name" value="MULTIFUNCTIONAL TRYPTOPHAN BIOSYNTHESIS PROTEIN-RELATED"/>
    <property type="match status" value="1"/>
</dbReference>
<feature type="binding site" evidence="10">
    <location>
        <position position="291"/>
    </location>
    <ligand>
        <name>L-glutamine</name>
        <dbReference type="ChEBI" id="CHEBI:58359"/>
    </ligand>
</feature>
<evidence type="ECO:0000313" key="13">
    <source>
        <dbReference type="Proteomes" id="UP000291301"/>
    </source>
</evidence>
<feature type="binding site" evidence="10">
    <location>
        <position position="64"/>
    </location>
    <ligand>
        <name>L-glutamine</name>
        <dbReference type="ChEBI" id="CHEBI:58359"/>
    </ligand>
</feature>
<dbReference type="InterPro" id="IPR036480">
    <property type="entry name" value="CarbP_synth_ssu_N_sf"/>
</dbReference>
<evidence type="ECO:0000256" key="9">
    <source>
        <dbReference type="ARBA" id="ARBA00048816"/>
    </source>
</evidence>
<dbReference type="GO" id="GO:0006526">
    <property type="term" value="P:L-arginine biosynthetic process"/>
    <property type="evidence" value="ECO:0007669"/>
    <property type="project" value="UniProtKB-UniRule"/>
</dbReference>
<dbReference type="OrthoDB" id="9804328at2"/>
<feature type="active site" description="Nucleophile" evidence="10">
    <location>
        <position position="290"/>
    </location>
</feature>
<dbReference type="EMBL" id="SJST01000011">
    <property type="protein sequence ID" value="TCD10961.1"/>
    <property type="molecule type" value="Genomic_DNA"/>
</dbReference>
<dbReference type="GO" id="GO:0044205">
    <property type="term" value="P:'de novo' UMP biosynthetic process"/>
    <property type="evidence" value="ECO:0007669"/>
    <property type="project" value="UniProtKB-UniRule"/>
</dbReference>
<dbReference type="Pfam" id="PF00117">
    <property type="entry name" value="GATase"/>
    <property type="match status" value="1"/>
</dbReference>
<name>A0A4R0P303_9HYPH</name>
<reference evidence="12 13" key="1">
    <citation type="journal article" date="2015" name="Antonie Van Leeuwenhoek">
        <title>Oricola cellulosilytica gen. nov., sp. nov., a cellulose-degrading bacterium of the family Phyllobacteriaceae isolated from surface seashore water, and emended descriptions of Mesorhizobium loti and Phyllobacterium myrsinacearum.</title>
        <authorList>
            <person name="Hameed A."/>
            <person name="Shahina M."/>
            <person name="Lai W.A."/>
            <person name="Lin S.Y."/>
            <person name="Young L.S."/>
            <person name="Liu Y.C."/>
            <person name="Hsu Y.H."/>
            <person name="Young C.C."/>
        </authorList>
    </citation>
    <scope>NUCLEOTIDE SEQUENCE [LARGE SCALE GENOMIC DNA]</scope>
    <source>
        <strain evidence="12 13">KCTC 52183</strain>
    </source>
</reference>
<dbReference type="InterPro" id="IPR006274">
    <property type="entry name" value="CarbamoylP_synth_ssu"/>
</dbReference>
<dbReference type="Gene3D" id="3.40.50.880">
    <property type="match status" value="1"/>
</dbReference>
<dbReference type="Proteomes" id="UP000291301">
    <property type="component" value="Unassembled WGS sequence"/>
</dbReference>
<dbReference type="InterPro" id="IPR035686">
    <property type="entry name" value="CPSase_GATase1"/>
</dbReference>
<keyword evidence="10" id="KW-0028">Amino-acid biosynthesis</keyword>
<dbReference type="UniPathway" id="UPA00070">
    <property type="reaction ID" value="UER00115"/>
</dbReference>
<keyword evidence="13" id="KW-1185">Reference proteome</keyword>
<keyword evidence="6 10" id="KW-0067">ATP-binding</keyword>
<dbReference type="InterPro" id="IPR029062">
    <property type="entry name" value="Class_I_gatase-like"/>
</dbReference>
<dbReference type="UniPathway" id="UPA00068">
    <property type="reaction ID" value="UER00171"/>
</dbReference>
<dbReference type="Pfam" id="PF00988">
    <property type="entry name" value="CPSase_sm_chain"/>
    <property type="match status" value="1"/>
</dbReference>
<dbReference type="GO" id="GO:0006541">
    <property type="term" value="P:glutamine metabolic process"/>
    <property type="evidence" value="ECO:0007669"/>
    <property type="project" value="InterPro"/>
</dbReference>
<feature type="active site" evidence="10">
    <location>
        <position position="374"/>
    </location>
</feature>
<evidence type="ECO:0000256" key="6">
    <source>
        <dbReference type="ARBA" id="ARBA00022840"/>
    </source>
</evidence>
<dbReference type="InterPro" id="IPR017926">
    <property type="entry name" value="GATASE"/>
</dbReference>
<evidence type="ECO:0000259" key="11">
    <source>
        <dbReference type="SMART" id="SM01097"/>
    </source>
</evidence>
<evidence type="ECO:0000256" key="2">
    <source>
        <dbReference type="ARBA" id="ARBA00007800"/>
    </source>
</evidence>
<dbReference type="NCBIfam" id="TIGR01368">
    <property type="entry name" value="CPSaseIIsmall"/>
    <property type="match status" value="1"/>
</dbReference>
<gene>
    <name evidence="10 12" type="primary">carA</name>
    <name evidence="12" type="ORF">E0D97_17570</name>
</gene>
<evidence type="ECO:0000256" key="4">
    <source>
        <dbReference type="ARBA" id="ARBA00022598"/>
    </source>
</evidence>
<dbReference type="PRINTS" id="PR00099">
    <property type="entry name" value="CPSGATASE"/>
</dbReference>
<comment type="pathway">
    <text evidence="1 10">Amino-acid biosynthesis; L-arginine biosynthesis; carbamoyl phosphate from bicarbonate: step 1/1.</text>
</comment>
<dbReference type="PRINTS" id="PR00097">
    <property type="entry name" value="ANTSNTHASEII"/>
</dbReference>
<dbReference type="Gene3D" id="3.50.30.20">
    <property type="entry name" value="Carbamoyl-phosphate synthase small subunit, N-terminal domain"/>
    <property type="match status" value="1"/>
</dbReference>
<comment type="catalytic activity">
    <reaction evidence="9 10">
        <text>hydrogencarbonate + L-glutamine + 2 ATP + H2O = carbamoyl phosphate + L-glutamate + 2 ADP + phosphate + 2 H(+)</text>
        <dbReference type="Rhea" id="RHEA:18633"/>
        <dbReference type="ChEBI" id="CHEBI:15377"/>
        <dbReference type="ChEBI" id="CHEBI:15378"/>
        <dbReference type="ChEBI" id="CHEBI:17544"/>
        <dbReference type="ChEBI" id="CHEBI:29985"/>
        <dbReference type="ChEBI" id="CHEBI:30616"/>
        <dbReference type="ChEBI" id="CHEBI:43474"/>
        <dbReference type="ChEBI" id="CHEBI:58228"/>
        <dbReference type="ChEBI" id="CHEBI:58359"/>
        <dbReference type="ChEBI" id="CHEBI:456216"/>
        <dbReference type="EC" id="6.3.5.5"/>
    </reaction>
</comment>
<evidence type="ECO:0000256" key="8">
    <source>
        <dbReference type="ARBA" id="ARBA00022975"/>
    </source>
</evidence>
<feature type="binding site" evidence="10">
    <location>
        <position position="332"/>
    </location>
    <ligand>
        <name>L-glutamine</name>
        <dbReference type="ChEBI" id="CHEBI:58359"/>
    </ligand>
</feature>
<feature type="binding site" evidence="10">
    <location>
        <position position="334"/>
    </location>
    <ligand>
        <name>L-glutamine</name>
        <dbReference type="ChEBI" id="CHEBI:58359"/>
    </ligand>
</feature>
<keyword evidence="4 10" id="KW-0436">Ligase</keyword>
<dbReference type="PRINTS" id="PR00096">
    <property type="entry name" value="GATASE"/>
</dbReference>
<evidence type="ECO:0000256" key="5">
    <source>
        <dbReference type="ARBA" id="ARBA00022741"/>
    </source>
</evidence>
<comment type="catalytic activity">
    <reaction evidence="10">
        <text>L-glutamine + H2O = L-glutamate + NH4(+)</text>
        <dbReference type="Rhea" id="RHEA:15889"/>
        <dbReference type="ChEBI" id="CHEBI:15377"/>
        <dbReference type="ChEBI" id="CHEBI:28938"/>
        <dbReference type="ChEBI" id="CHEBI:29985"/>
        <dbReference type="ChEBI" id="CHEBI:58359"/>
    </reaction>
</comment>
<dbReference type="CDD" id="cd01744">
    <property type="entry name" value="GATase1_CPSase"/>
    <property type="match status" value="1"/>
</dbReference>
<dbReference type="AlphaFoldDB" id="A0A4R0P303"/>
<feature type="binding site" evidence="10">
    <location>
        <position position="263"/>
    </location>
    <ligand>
        <name>L-glutamine</name>
        <dbReference type="ChEBI" id="CHEBI:58359"/>
    </ligand>
</feature>
<dbReference type="RefSeq" id="WP_131571725.1">
    <property type="nucleotide sequence ID" value="NZ_JAINFK010000010.1"/>
</dbReference>
<keyword evidence="3 10" id="KW-0055">Arginine biosynthesis</keyword>
<dbReference type="SMART" id="SM01097">
    <property type="entry name" value="CPSase_sm_chain"/>
    <property type="match status" value="1"/>
</dbReference>
<dbReference type="HAMAP" id="MF_01209">
    <property type="entry name" value="CPSase_S_chain"/>
    <property type="match status" value="1"/>
</dbReference>
<keyword evidence="8 10" id="KW-0665">Pyrimidine biosynthesis</keyword>
<dbReference type="PANTHER" id="PTHR43418:SF7">
    <property type="entry name" value="CARBAMOYL-PHOSPHATE SYNTHASE SMALL CHAIN"/>
    <property type="match status" value="1"/>
</dbReference>
<organism evidence="12 13">
    <name type="scientific">Oricola cellulosilytica</name>
    <dbReference type="NCBI Taxonomy" id="1429082"/>
    <lineage>
        <taxon>Bacteria</taxon>
        <taxon>Pseudomonadati</taxon>
        <taxon>Pseudomonadota</taxon>
        <taxon>Alphaproteobacteria</taxon>
        <taxon>Hyphomicrobiales</taxon>
        <taxon>Ahrensiaceae</taxon>
        <taxon>Oricola</taxon>
    </lineage>
</organism>
<dbReference type="NCBIfam" id="NF009475">
    <property type="entry name" value="PRK12838.1"/>
    <property type="match status" value="1"/>
</dbReference>
<evidence type="ECO:0000256" key="1">
    <source>
        <dbReference type="ARBA" id="ARBA00005077"/>
    </source>
</evidence>
<evidence type="ECO:0000256" key="3">
    <source>
        <dbReference type="ARBA" id="ARBA00022571"/>
    </source>
</evidence>
<feature type="domain" description="Carbamoyl-phosphate synthase small subunit N-terminal" evidence="11">
    <location>
        <begin position="20"/>
        <end position="154"/>
    </location>
</feature>
<dbReference type="InterPro" id="IPR050472">
    <property type="entry name" value="Anth_synth/Amidotransfase"/>
</dbReference>
<feature type="binding site" evidence="10">
    <location>
        <position position="294"/>
    </location>
    <ligand>
        <name>L-glutamine</name>
        <dbReference type="ChEBI" id="CHEBI:58359"/>
    </ligand>
</feature>
<dbReference type="SUPFAM" id="SSF52021">
    <property type="entry name" value="Carbamoyl phosphate synthetase, small subunit N-terminal domain"/>
    <property type="match status" value="1"/>
</dbReference>
<dbReference type="GO" id="GO:0004359">
    <property type="term" value="F:glutaminase activity"/>
    <property type="evidence" value="ECO:0007669"/>
    <property type="project" value="RHEA"/>
</dbReference>
<dbReference type="InterPro" id="IPR002474">
    <property type="entry name" value="CarbamoylP_synth_ssu_N"/>
</dbReference>
<comment type="pathway">
    <text evidence="10">Pyrimidine metabolism; UMP biosynthesis via de novo pathway; (S)-dihydroorotate from bicarbonate: step 1/3.</text>
</comment>
<keyword evidence="7 10" id="KW-0315">Glutamine amidotransferase</keyword>
<feature type="binding site" evidence="10">
    <location>
        <position position="335"/>
    </location>
    <ligand>
        <name>L-glutamine</name>
        <dbReference type="ChEBI" id="CHEBI:58359"/>
    </ligand>
</feature>
<dbReference type="GO" id="GO:0004088">
    <property type="term" value="F:carbamoyl-phosphate synthase (glutamine-hydrolyzing) activity"/>
    <property type="evidence" value="ECO:0007669"/>
    <property type="project" value="UniProtKB-UniRule"/>
</dbReference>
<evidence type="ECO:0000256" key="10">
    <source>
        <dbReference type="HAMAP-Rule" id="MF_01209"/>
    </source>
</evidence>
<comment type="caution">
    <text evidence="12">The sequence shown here is derived from an EMBL/GenBank/DDBJ whole genome shotgun (WGS) entry which is preliminary data.</text>
</comment>
<feature type="region of interest" description="CPSase" evidence="10">
    <location>
        <begin position="1"/>
        <end position="204"/>
    </location>
</feature>
<proteinExistence type="inferred from homology"/>
<sequence length="407" mass="42980">MHDSTAQSSPVTPPWATEPATAILVLADGTVLEGKGFGAPGAVEAEVCFNTAITGYQEILTDPSYAGQIVTFTFPHIGNIGANDEDIEDLTPARRTGAVGAIFKADITDPSNYRSAGHLDAWLKARGIVALAGIDTRALTAHIRENGVANAVIAHDPKGQFDIGAMKQRAAEWSGLVGLDLAKDAASGQSSQWSVTPWKWDEGFGVNTAEDVHIVALDYGVKRNILRLMAGLDAKVTVLPGTASAEEVLAHNPDGIFLSNGPGDPAATGEYAVPVIRELIETGIPVFGICLGHQMLALALGAKTVKMHQGHHGANHPVKDHTTGKVEIVSMNHGFAVDSASLPKGITETHVSLFDGTNCGLAVDGKPVFSVQHHPEASPGPQDSHYLFRRFLNLIRQRNGEAAVAER</sequence>
<dbReference type="SUPFAM" id="SSF52317">
    <property type="entry name" value="Class I glutamine amidotransferase-like"/>
    <property type="match status" value="1"/>
</dbReference>
<protein>
    <recommendedName>
        <fullName evidence="10">Carbamoyl phosphate synthase small chain</fullName>
        <ecNumber evidence="10">6.3.5.5</ecNumber>
    </recommendedName>
    <alternativeName>
        <fullName evidence="10">Carbamoyl phosphate synthetase glutamine chain</fullName>
    </alternativeName>
</protein>
<evidence type="ECO:0000256" key="7">
    <source>
        <dbReference type="ARBA" id="ARBA00022962"/>
    </source>
</evidence>
<keyword evidence="5 10" id="KW-0547">Nucleotide-binding</keyword>
<dbReference type="GO" id="GO:0005524">
    <property type="term" value="F:ATP binding"/>
    <property type="evidence" value="ECO:0007669"/>
    <property type="project" value="UniProtKB-UniRule"/>
</dbReference>
<comment type="similarity">
    <text evidence="2 10">Belongs to the CarA family.</text>
</comment>
<evidence type="ECO:0000313" key="12">
    <source>
        <dbReference type="EMBL" id="TCD10961.1"/>
    </source>
</evidence>
<dbReference type="PROSITE" id="PS51273">
    <property type="entry name" value="GATASE_TYPE_1"/>
    <property type="match status" value="1"/>
</dbReference>
<feature type="active site" evidence="10">
    <location>
        <position position="376"/>
    </location>
</feature>
<dbReference type="GO" id="GO:0006207">
    <property type="term" value="P:'de novo' pyrimidine nucleobase biosynthetic process"/>
    <property type="evidence" value="ECO:0007669"/>
    <property type="project" value="InterPro"/>
</dbReference>
<comment type="subunit">
    <text evidence="10">Composed of two chains; the small (or glutamine) chain promotes the hydrolysis of glutamine to ammonia, which is used by the large (or ammonia) chain to synthesize carbamoyl phosphate. Tetramer of heterodimers (alpha,beta)4.</text>
</comment>
<comment type="function">
    <text evidence="10">Small subunit of the glutamine-dependent carbamoyl phosphate synthetase (CPSase). CPSase catalyzes the formation of carbamoyl phosphate from the ammonia moiety of glutamine, carbonate, and phosphate donated by ATP, constituting the first step of 2 biosynthetic pathways, one leading to arginine and/or urea and the other to pyrimidine nucleotides. The small subunit (glutamine amidotransferase) binds and cleaves glutamine to supply the large subunit with the substrate ammonia.</text>
</comment>
<accession>A0A4R0P303</accession>
<feature type="binding site" evidence="10">
    <location>
        <position position="261"/>
    </location>
    <ligand>
        <name>L-glutamine</name>
        <dbReference type="ChEBI" id="CHEBI:58359"/>
    </ligand>
</feature>
<dbReference type="EC" id="6.3.5.5" evidence="10"/>